<evidence type="ECO:0000256" key="1">
    <source>
        <dbReference type="ARBA" id="ARBA00023015"/>
    </source>
</evidence>
<comment type="caution">
    <text evidence="5">The sequence shown here is derived from an EMBL/GenBank/DDBJ whole genome shotgun (WGS) entry which is preliminary data.</text>
</comment>
<dbReference type="SMART" id="SM00895">
    <property type="entry name" value="FCD"/>
    <property type="match status" value="1"/>
</dbReference>
<evidence type="ECO:0000259" key="4">
    <source>
        <dbReference type="PROSITE" id="PS50949"/>
    </source>
</evidence>
<feature type="domain" description="HTH gntR-type" evidence="4">
    <location>
        <begin position="23"/>
        <end position="90"/>
    </location>
</feature>
<organism evidence="5 6">
    <name type="scientific">Allomesorhizobium camelthorni</name>
    <dbReference type="NCBI Taxonomy" id="475069"/>
    <lineage>
        <taxon>Bacteria</taxon>
        <taxon>Pseudomonadati</taxon>
        <taxon>Pseudomonadota</taxon>
        <taxon>Alphaproteobacteria</taxon>
        <taxon>Hyphomicrobiales</taxon>
        <taxon>Phyllobacteriaceae</taxon>
        <taxon>Allomesorhizobium</taxon>
    </lineage>
</organism>
<protein>
    <submittedName>
        <fullName evidence="5">GntR family transcriptional regulator</fullName>
    </submittedName>
</protein>
<reference evidence="5 6" key="1">
    <citation type="submission" date="2020-02" db="EMBL/GenBank/DDBJ databases">
        <title>Genome sequence of strain CCNWXJ40-4.</title>
        <authorList>
            <person name="Gao J."/>
            <person name="Sun J."/>
        </authorList>
    </citation>
    <scope>NUCLEOTIDE SEQUENCE [LARGE SCALE GENOMIC DNA]</scope>
    <source>
        <strain evidence="5 6">CCNWXJ 40-4</strain>
    </source>
</reference>
<dbReference type="SMART" id="SM00345">
    <property type="entry name" value="HTH_GNTR"/>
    <property type="match status" value="1"/>
</dbReference>
<dbReference type="SUPFAM" id="SSF48008">
    <property type="entry name" value="GntR ligand-binding domain-like"/>
    <property type="match status" value="1"/>
</dbReference>
<dbReference type="Proteomes" id="UP001642900">
    <property type="component" value="Unassembled WGS sequence"/>
</dbReference>
<accession>A0A6G4WEK5</accession>
<dbReference type="SUPFAM" id="SSF46785">
    <property type="entry name" value="Winged helix' DNA-binding domain"/>
    <property type="match status" value="1"/>
</dbReference>
<dbReference type="PANTHER" id="PTHR43537">
    <property type="entry name" value="TRANSCRIPTIONAL REGULATOR, GNTR FAMILY"/>
    <property type="match status" value="1"/>
</dbReference>
<keyword evidence="2" id="KW-0238">DNA-binding</keyword>
<dbReference type="InterPro" id="IPR000524">
    <property type="entry name" value="Tscrpt_reg_HTH_GntR"/>
</dbReference>
<dbReference type="RefSeq" id="WP_165029603.1">
    <property type="nucleotide sequence ID" value="NZ_JAAKZF010000022.1"/>
</dbReference>
<dbReference type="GO" id="GO:0003677">
    <property type="term" value="F:DNA binding"/>
    <property type="evidence" value="ECO:0007669"/>
    <property type="project" value="UniProtKB-KW"/>
</dbReference>
<evidence type="ECO:0000313" key="6">
    <source>
        <dbReference type="Proteomes" id="UP001642900"/>
    </source>
</evidence>
<dbReference type="Pfam" id="PF00392">
    <property type="entry name" value="GntR"/>
    <property type="match status" value="1"/>
</dbReference>
<dbReference type="PROSITE" id="PS50949">
    <property type="entry name" value="HTH_GNTR"/>
    <property type="match status" value="1"/>
</dbReference>
<proteinExistence type="predicted"/>
<dbReference type="EMBL" id="JAAKZF010000022">
    <property type="protein sequence ID" value="NGO52778.1"/>
    <property type="molecule type" value="Genomic_DNA"/>
</dbReference>
<dbReference type="Gene3D" id="1.10.10.10">
    <property type="entry name" value="Winged helix-like DNA-binding domain superfamily/Winged helix DNA-binding domain"/>
    <property type="match status" value="1"/>
</dbReference>
<keyword evidence="6" id="KW-1185">Reference proteome</keyword>
<dbReference type="Pfam" id="PF07729">
    <property type="entry name" value="FCD"/>
    <property type="match status" value="1"/>
</dbReference>
<dbReference type="Gene3D" id="1.20.120.530">
    <property type="entry name" value="GntR ligand-binding domain-like"/>
    <property type="match status" value="1"/>
</dbReference>
<evidence type="ECO:0000313" key="5">
    <source>
        <dbReference type="EMBL" id="NGO52778.1"/>
    </source>
</evidence>
<dbReference type="GO" id="GO:0003700">
    <property type="term" value="F:DNA-binding transcription factor activity"/>
    <property type="evidence" value="ECO:0007669"/>
    <property type="project" value="InterPro"/>
</dbReference>
<evidence type="ECO:0000256" key="2">
    <source>
        <dbReference type="ARBA" id="ARBA00023125"/>
    </source>
</evidence>
<gene>
    <name evidence="5" type="ORF">G6N73_16600</name>
</gene>
<evidence type="ECO:0000256" key="3">
    <source>
        <dbReference type="ARBA" id="ARBA00023163"/>
    </source>
</evidence>
<dbReference type="InterPro" id="IPR036390">
    <property type="entry name" value="WH_DNA-bd_sf"/>
</dbReference>
<dbReference type="InterPro" id="IPR011711">
    <property type="entry name" value="GntR_C"/>
</dbReference>
<keyword evidence="3" id="KW-0804">Transcription</keyword>
<keyword evidence="1" id="KW-0805">Transcription regulation</keyword>
<name>A0A6G4WEK5_9HYPH</name>
<sequence>MTLPSALPDPALAQPLVGALKRTSTSHQLYELLRGRIISLELRPGMQLSRNDLAAFYGVSQTPVRDALQMLEKEGLIAVIPQSRTEVTRIDIHQARETQFLRMSLELEVVRSLSTEAGRSVVAHASRIVQLQETALKVDEDLERFSQLDRRFHQTMFEAAGVPDLWTLVQSRSGHIDRLRQLNLMDPGKGATILTAHREILDRMKALDAPGAQEAVRRHLSGTLAKVDEIRQAHSQFF</sequence>
<dbReference type="AlphaFoldDB" id="A0A6G4WEK5"/>
<dbReference type="PANTHER" id="PTHR43537:SF45">
    <property type="entry name" value="GNTR FAMILY REGULATORY PROTEIN"/>
    <property type="match status" value="1"/>
</dbReference>
<dbReference type="InterPro" id="IPR036388">
    <property type="entry name" value="WH-like_DNA-bd_sf"/>
</dbReference>
<dbReference type="InterPro" id="IPR008920">
    <property type="entry name" value="TF_FadR/GntR_C"/>
</dbReference>
<dbReference type="CDD" id="cd07377">
    <property type="entry name" value="WHTH_GntR"/>
    <property type="match status" value="1"/>
</dbReference>